<organism evidence="1 2">
    <name type="scientific">Niveispirillum cyanobacteriorum</name>
    <dbReference type="NCBI Taxonomy" id="1612173"/>
    <lineage>
        <taxon>Bacteria</taxon>
        <taxon>Pseudomonadati</taxon>
        <taxon>Pseudomonadota</taxon>
        <taxon>Alphaproteobacteria</taxon>
        <taxon>Rhodospirillales</taxon>
        <taxon>Azospirillaceae</taxon>
        <taxon>Niveispirillum</taxon>
    </lineage>
</organism>
<name>A0A2K9NJN4_9PROT</name>
<dbReference type="RefSeq" id="WP_102114347.1">
    <property type="nucleotide sequence ID" value="NZ_BMGN01000012.1"/>
</dbReference>
<proteinExistence type="predicted"/>
<reference evidence="1 2" key="1">
    <citation type="submission" date="2017-12" db="EMBL/GenBank/DDBJ databases">
        <title>Genomes of bacteria within cyanobacterial aggregates.</title>
        <authorList>
            <person name="Cai H."/>
        </authorList>
    </citation>
    <scope>NUCLEOTIDE SEQUENCE [LARGE SCALE GENOMIC DNA]</scope>
    <source>
        <strain evidence="1 2">TH16</strain>
    </source>
</reference>
<evidence type="ECO:0000313" key="2">
    <source>
        <dbReference type="Proteomes" id="UP000234752"/>
    </source>
</evidence>
<keyword evidence="1" id="KW-0378">Hydrolase</keyword>
<evidence type="ECO:0000313" key="1">
    <source>
        <dbReference type="EMBL" id="AUN32816.1"/>
    </source>
</evidence>
<dbReference type="OrthoDB" id="10630at2"/>
<dbReference type="GO" id="GO:0016787">
    <property type="term" value="F:hydrolase activity"/>
    <property type="evidence" value="ECO:0007669"/>
    <property type="project" value="UniProtKB-KW"/>
</dbReference>
<dbReference type="PANTHER" id="PTHR46922">
    <property type="entry name" value="DHHA1 DOMAIN PROTEIN"/>
    <property type="match status" value="1"/>
</dbReference>
<sequence length="302" mass="33343">MTKPLCIYHANCADGFTAAWAVWLALGDADFHPGVYGQLPPDVTGRDVIMVDFSYPADTIRMLASSARSVLILDHHQTAQADLVGYQSPVRSGWDAHLQDIQQSLVTGDSGTVRALFDMDRSGAQIAWDFFHPQKSRFTLVNYVGDRDLWRFNLPGSREVNAYIFAHKYDFETWNELATTLAFDIQIGIRGGGAIEKKHHKDVAELVAAFRRRMTIGGHEVWVANLPYTLTSDAGNLMAQGEPFAACYWDTPTHRVFSLRSTADGLDVSAIAKRYGGGGHRHAAGFQMPHGWAGDDTEADNA</sequence>
<dbReference type="AlphaFoldDB" id="A0A2K9NJN4"/>
<accession>A0A2K9NJN4</accession>
<dbReference type="EMBL" id="CP025612">
    <property type="protein sequence ID" value="AUN32816.1"/>
    <property type="molecule type" value="Genomic_DNA"/>
</dbReference>
<dbReference type="Proteomes" id="UP000234752">
    <property type="component" value="Chromosome eg_2"/>
</dbReference>
<keyword evidence="2" id="KW-1185">Reference proteome</keyword>
<protein>
    <submittedName>
        <fullName evidence="1">Phosphohydrolase</fullName>
    </submittedName>
</protein>
<dbReference type="SUPFAM" id="SSF64182">
    <property type="entry name" value="DHH phosphoesterases"/>
    <property type="match status" value="1"/>
</dbReference>
<dbReference type="Gene3D" id="3.10.310.30">
    <property type="match status" value="1"/>
</dbReference>
<dbReference type="PANTHER" id="PTHR46922:SF4">
    <property type="entry name" value="DHHA1 DOMAIN PROTEIN"/>
    <property type="match status" value="1"/>
</dbReference>
<gene>
    <name evidence="1" type="ORF">C0V82_16335</name>
</gene>
<dbReference type="InterPro" id="IPR038763">
    <property type="entry name" value="DHH_sf"/>
</dbReference>
<dbReference type="KEGG" id="ncb:C0V82_16335"/>